<feature type="compositionally biased region" description="Acidic residues" evidence="2">
    <location>
        <begin position="26"/>
        <end position="35"/>
    </location>
</feature>
<organism evidence="3 4">
    <name type="scientific">Boothiomyces macroporosus</name>
    <dbReference type="NCBI Taxonomy" id="261099"/>
    <lineage>
        <taxon>Eukaryota</taxon>
        <taxon>Fungi</taxon>
        <taxon>Fungi incertae sedis</taxon>
        <taxon>Chytridiomycota</taxon>
        <taxon>Chytridiomycota incertae sedis</taxon>
        <taxon>Chytridiomycetes</taxon>
        <taxon>Rhizophydiales</taxon>
        <taxon>Terramycetaceae</taxon>
        <taxon>Boothiomyces</taxon>
    </lineage>
</organism>
<evidence type="ECO:0000256" key="1">
    <source>
        <dbReference type="SAM" id="Coils"/>
    </source>
</evidence>
<evidence type="ECO:0000313" key="3">
    <source>
        <dbReference type="EMBL" id="KAJ3254359.1"/>
    </source>
</evidence>
<dbReference type="EMBL" id="JADGKB010000087">
    <property type="protein sequence ID" value="KAJ3254359.1"/>
    <property type="molecule type" value="Genomic_DNA"/>
</dbReference>
<feature type="coiled-coil region" evidence="1">
    <location>
        <begin position="111"/>
        <end position="142"/>
    </location>
</feature>
<dbReference type="Proteomes" id="UP001210925">
    <property type="component" value="Unassembled WGS sequence"/>
</dbReference>
<name>A0AAD5UCE5_9FUNG</name>
<dbReference type="AlphaFoldDB" id="A0AAD5UCE5"/>
<keyword evidence="1" id="KW-0175">Coiled coil</keyword>
<evidence type="ECO:0000313" key="4">
    <source>
        <dbReference type="Proteomes" id="UP001210925"/>
    </source>
</evidence>
<comment type="caution">
    <text evidence="3">The sequence shown here is derived from an EMBL/GenBank/DDBJ whole genome shotgun (WGS) entry which is preliminary data.</text>
</comment>
<sequence length="148" mass="17134">MAQNWETESACSVDEMSVHGITVEEKDLDDGEEEYNPIAHPYEKQSPGSPDYGKDEFQDDLAFENDESSIETLEPQNIPSTYLSTLTEIIRKITESSAAINGIFHTYEDGIEKLKQEMLDHSERLKAKMNEMEAEKKRYNERYEQLFQ</sequence>
<reference evidence="3" key="1">
    <citation type="submission" date="2020-05" db="EMBL/GenBank/DDBJ databases">
        <title>Phylogenomic resolution of chytrid fungi.</title>
        <authorList>
            <person name="Stajich J.E."/>
            <person name="Amses K."/>
            <person name="Simmons R."/>
            <person name="Seto K."/>
            <person name="Myers J."/>
            <person name="Bonds A."/>
            <person name="Quandt C.A."/>
            <person name="Barry K."/>
            <person name="Liu P."/>
            <person name="Grigoriev I."/>
            <person name="Longcore J.E."/>
            <person name="James T.Y."/>
        </authorList>
    </citation>
    <scope>NUCLEOTIDE SEQUENCE</scope>
    <source>
        <strain evidence="3">PLAUS21</strain>
    </source>
</reference>
<feature type="region of interest" description="Disordered" evidence="2">
    <location>
        <begin position="1"/>
        <end position="55"/>
    </location>
</feature>
<feature type="compositionally biased region" description="Polar residues" evidence="2">
    <location>
        <begin position="1"/>
        <end position="10"/>
    </location>
</feature>
<evidence type="ECO:0000256" key="2">
    <source>
        <dbReference type="SAM" id="MobiDB-lite"/>
    </source>
</evidence>
<keyword evidence="4" id="KW-1185">Reference proteome</keyword>
<proteinExistence type="predicted"/>
<gene>
    <name evidence="3" type="ORF">HK103_007241</name>
</gene>
<protein>
    <submittedName>
        <fullName evidence="3">Uncharacterized protein</fullName>
    </submittedName>
</protein>
<accession>A0AAD5UCE5</accession>